<dbReference type="AlphaFoldDB" id="U9SYC3"/>
<dbReference type="EMBL" id="KI297463">
    <property type="protein sequence ID" value="ESA00097.1"/>
    <property type="molecule type" value="Genomic_DNA"/>
</dbReference>
<protein>
    <submittedName>
        <fullName evidence="1">Uncharacterized protein</fullName>
    </submittedName>
</protein>
<proteinExistence type="predicted"/>
<organism evidence="1">
    <name type="scientific">Rhizophagus irregularis (strain DAOM 181602 / DAOM 197198 / MUCL 43194)</name>
    <name type="common">Arbuscular mycorrhizal fungus</name>
    <name type="synonym">Glomus intraradices</name>
    <dbReference type="NCBI Taxonomy" id="747089"/>
    <lineage>
        <taxon>Eukaryota</taxon>
        <taxon>Fungi</taxon>
        <taxon>Fungi incertae sedis</taxon>
        <taxon>Mucoromycota</taxon>
        <taxon>Glomeromycotina</taxon>
        <taxon>Glomeromycetes</taxon>
        <taxon>Glomerales</taxon>
        <taxon>Glomeraceae</taxon>
        <taxon>Rhizophagus</taxon>
    </lineage>
</organism>
<dbReference type="HOGENOM" id="CLU_1769104_0_0_1"/>
<evidence type="ECO:0000313" key="1">
    <source>
        <dbReference type="EMBL" id="ESA00097.1"/>
    </source>
</evidence>
<name>U9SYC3_RHIID</name>
<accession>U9SYC3</accession>
<gene>
    <name evidence="1" type="ORF">GLOINDRAFT_941</name>
</gene>
<sequence>MVQEVFRWTNLQHTVPQTPWINKSGIFPNRLNMDQLKFDNRRELVSLLEDVVSQKIENTENQILSTDMLDSNEEISVHQEFPIKLGWALKENQKFGKKGSSKRINKHIVALLEGYFLAGNLNKSDRYSAQEMWNELTKLIEELFKIG</sequence>
<dbReference type="VEuPathDB" id="FungiDB:RhiirFUN_005391"/>
<reference evidence="1" key="1">
    <citation type="submission" date="2013-07" db="EMBL/GenBank/DDBJ databases">
        <title>The genome of an arbuscular mycorrhizal fungus provides insights into the evolution of the oldest plant symbiosis.</title>
        <authorList>
            <consortium name="DOE Joint Genome Institute"/>
            <person name="Tisserant E."/>
            <person name="Malbreil M."/>
            <person name="Kuo A."/>
            <person name="Kohler A."/>
            <person name="Symeonidi A."/>
            <person name="Balestrini R."/>
            <person name="Charron P."/>
            <person name="Duensing N."/>
            <person name="Frei-dit-Frey N."/>
            <person name="Gianinazzi-Pearson V."/>
            <person name="Gilbert B."/>
            <person name="Handa Y."/>
            <person name="Hijri M."/>
            <person name="Kaul R."/>
            <person name="Kawaguchi M."/>
            <person name="Krajinski F."/>
            <person name="Lammers P."/>
            <person name="Lapierre D."/>
            <person name="Masclaux F.G."/>
            <person name="Murat C."/>
            <person name="Morin E."/>
            <person name="Ndikumana S."/>
            <person name="Pagni M."/>
            <person name="Petitpierre D."/>
            <person name="Requena N."/>
            <person name="Rosikiewicz P."/>
            <person name="Riley R."/>
            <person name="Saito K."/>
            <person name="San Clemente H."/>
            <person name="Shapiro H."/>
            <person name="van Tuinen D."/>
            <person name="Becard G."/>
            <person name="Bonfante P."/>
            <person name="Paszkowski U."/>
            <person name="Shachar-Hill Y."/>
            <person name="Young J.P."/>
            <person name="Sanders I.R."/>
            <person name="Henrissat B."/>
            <person name="Rensing S.A."/>
            <person name="Grigoriev I.V."/>
            <person name="Corradi N."/>
            <person name="Roux C."/>
            <person name="Martin F."/>
        </authorList>
    </citation>
    <scope>NUCLEOTIDE SEQUENCE</scope>
    <source>
        <strain evidence="1">DAOM 197198</strain>
    </source>
</reference>